<keyword evidence="5" id="KW-0560">Oxidoreductase</keyword>
<dbReference type="InterPro" id="IPR049900">
    <property type="entry name" value="PKS_mFAS_DH"/>
</dbReference>
<dbReference type="Pfam" id="PF08240">
    <property type="entry name" value="ADH_N"/>
    <property type="match status" value="1"/>
</dbReference>
<dbReference type="PROSITE" id="PS50075">
    <property type="entry name" value="CARRIER"/>
    <property type="match status" value="1"/>
</dbReference>
<dbReference type="Pfam" id="PF00550">
    <property type="entry name" value="PP-binding"/>
    <property type="match status" value="1"/>
</dbReference>
<dbReference type="SMART" id="SM00822">
    <property type="entry name" value="PKS_KR"/>
    <property type="match status" value="1"/>
</dbReference>
<evidence type="ECO:0000313" key="14">
    <source>
        <dbReference type="Proteomes" id="UP001465668"/>
    </source>
</evidence>
<dbReference type="Gene3D" id="3.40.366.10">
    <property type="entry name" value="Malonyl-Coenzyme A Acyl Carrier Protein, domain 2"/>
    <property type="match status" value="1"/>
</dbReference>
<dbReference type="Gene3D" id="3.40.47.10">
    <property type="match status" value="1"/>
</dbReference>
<organism evidence="13 14">
    <name type="scientific">Seiridium cardinale</name>
    <dbReference type="NCBI Taxonomy" id="138064"/>
    <lineage>
        <taxon>Eukaryota</taxon>
        <taxon>Fungi</taxon>
        <taxon>Dikarya</taxon>
        <taxon>Ascomycota</taxon>
        <taxon>Pezizomycotina</taxon>
        <taxon>Sordariomycetes</taxon>
        <taxon>Xylariomycetidae</taxon>
        <taxon>Amphisphaeriales</taxon>
        <taxon>Sporocadaceae</taxon>
        <taxon>Seiridium</taxon>
    </lineage>
</organism>
<dbReference type="SUPFAM" id="SSF52151">
    <property type="entry name" value="FabD/lysophospholipase-like"/>
    <property type="match status" value="1"/>
</dbReference>
<dbReference type="InterPro" id="IPR032821">
    <property type="entry name" value="PKS_assoc"/>
</dbReference>
<evidence type="ECO:0000256" key="1">
    <source>
        <dbReference type="ARBA" id="ARBA00022450"/>
    </source>
</evidence>
<dbReference type="InterPro" id="IPR036291">
    <property type="entry name" value="NAD(P)-bd_dom_sf"/>
</dbReference>
<comment type="caution">
    <text evidence="13">The sequence shown here is derived from an EMBL/GenBank/DDBJ whole genome shotgun (WGS) entry which is preliminary data.</text>
</comment>
<feature type="domain" description="Carrier" evidence="10">
    <location>
        <begin position="2335"/>
        <end position="2413"/>
    </location>
</feature>
<feature type="active site" description="Proton acceptor; for dehydratase activity" evidence="8">
    <location>
        <position position="986"/>
    </location>
</feature>
<dbReference type="InterPro" id="IPR018201">
    <property type="entry name" value="Ketoacyl_synth_AS"/>
</dbReference>
<dbReference type="InterPro" id="IPR009081">
    <property type="entry name" value="PP-bd_ACP"/>
</dbReference>
<keyword evidence="2" id="KW-0597">Phosphoprotein</keyword>
<dbReference type="InterPro" id="IPR013149">
    <property type="entry name" value="ADH-like_C"/>
</dbReference>
<dbReference type="Pfam" id="PF21089">
    <property type="entry name" value="PKS_DH_N"/>
    <property type="match status" value="1"/>
</dbReference>
<dbReference type="InterPro" id="IPR020841">
    <property type="entry name" value="PKS_Beta-ketoAc_synthase_dom"/>
</dbReference>
<dbReference type="Pfam" id="PF00107">
    <property type="entry name" value="ADH_zinc_N"/>
    <property type="match status" value="1"/>
</dbReference>
<dbReference type="InterPro" id="IPR013968">
    <property type="entry name" value="PKS_KR"/>
</dbReference>
<dbReference type="Proteomes" id="UP001465668">
    <property type="component" value="Unassembled WGS sequence"/>
</dbReference>
<feature type="region of interest" description="C-terminal hotdog fold" evidence="8">
    <location>
        <begin position="1112"/>
        <end position="1268"/>
    </location>
</feature>
<dbReference type="PROSITE" id="PS52004">
    <property type="entry name" value="KS3_2"/>
    <property type="match status" value="1"/>
</dbReference>
<evidence type="ECO:0000259" key="12">
    <source>
        <dbReference type="PROSITE" id="PS52019"/>
    </source>
</evidence>
<feature type="region of interest" description="Disordered" evidence="9">
    <location>
        <begin position="13"/>
        <end position="33"/>
    </location>
</feature>
<dbReference type="Pfam" id="PF00698">
    <property type="entry name" value="Acyl_transf_1"/>
    <property type="match status" value="1"/>
</dbReference>
<dbReference type="CDD" id="cd00833">
    <property type="entry name" value="PKS"/>
    <property type="match status" value="1"/>
</dbReference>
<feature type="domain" description="Ketosynthase family 3 (KS3)" evidence="11">
    <location>
        <begin position="61"/>
        <end position="459"/>
    </location>
</feature>
<evidence type="ECO:0008006" key="15">
    <source>
        <dbReference type="Google" id="ProtNLM"/>
    </source>
</evidence>
<dbReference type="InterPro" id="IPR013154">
    <property type="entry name" value="ADH-like_N"/>
</dbReference>
<dbReference type="SMART" id="SM00825">
    <property type="entry name" value="PKS_KS"/>
    <property type="match status" value="1"/>
</dbReference>
<evidence type="ECO:0000256" key="8">
    <source>
        <dbReference type="PROSITE-ProRule" id="PRU01363"/>
    </source>
</evidence>
<reference evidence="13 14" key="1">
    <citation type="submission" date="2024-02" db="EMBL/GenBank/DDBJ databases">
        <title>First draft genome assembly of two strains of Seiridium cardinale.</title>
        <authorList>
            <person name="Emiliani G."/>
            <person name="Scali E."/>
        </authorList>
    </citation>
    <scope>NUCLEOTIDE SEQUENCE [LARGE SCALE GENOMIC DNA]</scope>
    <source>
        <strain evidence="13 14">BM-138-000479</strain>
    </source>
</reference>
<evidence type="ECO:0000256" key="4">
    <source>
        <dbReference type="ARBA" id="ARBA00022857"/>
    </source>
</evidence>
<evidence type="ECO:0000256" key="3">
    <source>
        <dbReference type="ARBA" id="ARBA00022679"/>
    </source>
</evidence>
<feature type="region of interest" description="N-terminal hotdog fold" evidence="8">
    <location>
        <begin position="954"/>
        <end position="1100"/>
    </location>
</feature>
<sequence length="2421" mass="264482">MSIPCVQNAVPSKPETLFRSPDGDNREYVNESSSVLEAVPHVDPANQAPRVGSDTQDSAMENPICIVGLGCRLPGEIASPSELWDFIANKKSAQGPVPKLRFNIKGFHHPDATRQGTIDADGGYFLSHDVRLFDNSFFGISNLEATHMDPQQRQLLEVAYECFEHSGIPIDQISGTSTGVYVGNFTVDYQAMQSRDPEYGSRYTASGEANAILANRISHVFNLHGPSCSLDTACSSSLYALHTAIRAIQVGDCDGALVAGVNLITSPEQHLGTRKAGVLSPTSTCHTFDISADGYGRAEAVNAVYLKPLRSAINDGDRIWAVIRGSATNDNGRTPGIAQPSAALQEAVIRKAYSAAGLDFSDTDYVECHGTGTAIGDPIEVDAIASCFCPREGLPLMLGSVKTSLGHSEAASGLTSVLKVALAFEKGTIPPTYGVKRLNPKCINSFGFGGANAHIILESPLSYLGSIPQKPSAQSSNVPPLLVLPVSAASKTSLDFRVRQIIQTMEHDDASGLERLALALALRRSHLQNRRYLLVNTETGHKREGPEVMVPKELGSHTTVPLPIAFVFTGQGAQYAEMARGLLYTSNTFSNTICELDNVLQSLSPQYAPDWTLKQTIVDPPGVSRVNDVNRSQPICTAIQVALVNILRDWGITPVSVVGHSSGEIAAAYSAGLLTSTQAILVAYFRGYAAGQVKQPGRMVATGLGAEAAHALIVSKGLEGQACVACVNASNSVTLSGTPEAIDTLEAELANQNVFVRKLMTGVLAYHSHLMKEVGPLYEQLMEDNLGSTMPPKHRAAKMYSSVADVGSQLGPFLNLTGMAKYWRRNLEQPVHFSSALENLISDGLCHLIEIGPHSALKGPIQRIRTDLDVAGHLLPYANTLIRGEDATLCMQSLAGSLFVQGHKLDWYGVNGQPRSGLAHRDDVPTYPWDYSAGLLWYEPRASIELRNKQHVRHEILGSRQLADDGISSRWRNILHPSEMPWLRGHKVETQMVFPATGYLAAVMEAMSQIIGIEDAFAHQADQSGVVFEFRNVNINAALIVHDEDAGIRNTTELHTVVSKRRLSSATSSSDWYDFSVSSWRSDNATLHCVGGVRVNTSSDLQGAVMISDADSFEAQPPSRYYDKGREEGICYDGDFRSLTSLRFDRNRQRSESVSTTRLIPMAAREPYSTYYPMHPITMDACLQAPIIGCSAGNIDRLEGYLPVFISECQVRNIGRNTPELEGAIHTRSTRTGFSTQRIDTTLRDPCGRTILNFKDVRLSLYSGKKVDKHDTDGAELPRQPCLRALYKPDISRLFLGRESAIDDYIVSFVKHKASSSVEEDWISSIEALVDLAGHRKPDMQVIELCSPQHASSKRWLRILDDDTGFPLFHSWCSATVGGPGQIRIEEDAVGPFLITIWAQDLVVIPKYGVAEECWAKDPKQLISLIAPGGTLITRQTDTALAHLRAAQFEVVQVRGQVLLATRMAAKANFEGRDVIIVTHRPSSAVLDFAASIADWMLKHTDSVAIKSLDQLGQIEVCPNSICVSLLELEREFLASMEQDEMNLLRKVTNTATNLLWMTGANILGSPDPNLTLADGFSRALMLEQPSLRFSIVDVGSVNIAMSELRLTCESLMKAIFPVNEKDDKEFVIKCGLLYISRFGPEVTYNAMFRSRLDNRGKYQQVPLSRASPAQISIGKVGVTDMIHFQHISEPYVALPHDYVEIDVKVVGLNAKDIYTMSGRVETRANTTACEFGGVVTAVGSDVDHVRVGDRVVVLAPNHFQTLSRVPAWAVYHILPDESFTITASLPIVYATALYALEDCARLRAGESVLIHSGAGALGLAVIQLAKRVGAVIYTTVGSQTRRDHLLKLGIPDSHIFSSRDTSFVKGIRDLTAGKGVDVIINSLVGDLMHASWDCVANFGRFIELGKRELIDAGKLDMRIFLRNASFMAVDITELYYHEDKHFRDILSNKVQQALNLYRSREIKQAPITTFDVSDITQAYRYFHSKDRVGKVMVSLENPQSLIPLSPSKYRTVFHAEKIYLLVGGLGGLGRSISRWMMARGARAFCFLSRSGCDKLNAQKLVNGLREAGANVIVVRGDVALENDVVDAVAACQNTGRPIGGVIQAAMGLKEAIFTHMTNKEWKTAIEPKWRGTWNLHNALEGHDQSLDFFLLTSSLSGSIGTATESNYCASNSFLDAFARWRRSQGKTAVSVGLGMISEVGYLHEHPDIEALLLRRGIHPLNGDELLQIIDLSLSGAAHAEDEARNRNDPAAAHILTGLEPFQFYRLRARGFEVTVEAAQDPRMAVIAAALETKRDSEGVMAGLDPPGLGTAAPWLKNVPSSVVSLLMPEVAMPSLHDAIVQLARKRFANLILTPADQIGVHKPLSQFGLDSMIAAEFRTWFWSAFKVDIPFLNLLASDTDLHSLAGVVEAKLIRLEVKEG</sequence>
<feature type="active site" description="Proton donor; for dehydratase activity" evidence="8">
    <location>
        <position position="1180"/>
    </location>
</feature>
<dbReference type="InterPro" id="IPR036736">
    <property type="entry name" value="ACP-like_sf"/>
</dbReference>
<dbReference type="SUPFAM" id="SSF55048">
    <property type="entry name" value="Probable ACP-binding domain of malonyl-CoA ACP transacylase"/>
    <property type="match status" value="1"/>
</dbReference>
<dbReference type="Gene3D" id="3.90.180.10">
    <property type="entry name" value="Medium-chain alcohol dehydrogenases, catalytic domain"/>
    <property type="match status" value="1"/>
</dbReference>
<dbReference type="SMART" id="SM00827">
    <property type="entry name" value="PKS_AT"/>
    <property type="match status" value="1"/>
</dbReference>
<dbReference type="Pfam" id="PF02801">
    <property type="entry name" value="Ketoacyl-synt_C"/>
    <property type="match status" value="1"/>
</dbReference>
<dbReference type="Pfam" id="PF23114">
    <property type="entry name" value="NAD-bd_HRPKS_sdrA"/>
    <property type="match status" value="1"/>
</dbReference>
<keyword evidence="1" id="KW-0596">Phosphopantetheine</keyword>
<dbReference type="Pfam" id="PF14765">
    <property type="entry name" value="PS-DH"/>
    <property type="match status" value="1"/>
</dbReference>
<dbReference type="InterPro" id="IPR011032">
    <property type="entry name" value="GroES-like_sf"/>
</dbReference>
<dbReference type="SUPFAM" id="SSF51735">
    <property type="entry name" value="NAD(P)-binding Rossmann-fold domains"/>
    <property type="match status" value="2"/>
</dbReference>
<dbReference type="InterPro" id="IPR014043">
    <property type="entry name" value="Acyl_transferase_dom"/>
</dbReference>
<keyword evidence="4" id="KW-0521">NADP</keyword>
<dbReference type="InterPro" id="IPR057326">
    <property type="entry name" value="KR_dom"/>
</dbReference>
<dbReference type="Pfam" id="PF16197">
    <property type="entry name" value="KAsynt_C_assoc"/>
    <property type="match status" value="1"/>
</dbReference>
<proteinExistence type="predicted"/>
<dbReference type="PROSITE" id="PS00606">
    <property type="entry name" value="KS3_1"/>
    <property type="match status" value="1"/>
</dbReference>
<dbReference type="PROSITE" id="PS52019">
    <property type="entry name" value="PKS_MFAS_DH"/>
    <property type="match status" value="1"/>
</dbReference>
<dbReference type="Gene3D" id="3.10.129.110">
    <property type="entry name" value="Polyketide synthase dehydratase"/>
    <property type="match status" value="1"/>
</dbReference>
<keyword evidence="14" id="KW-1185">Reference proteome</keyword>
<dbReference type="Gene3D" id="3.40.50.720">
    <property type="entry name" value="NAD(P)-binding Rossmann-like Domain"/>
    <property type="match status" value="2"/>
</dbReference>
<evidence type="ECO:0000313" key="13">
    <source>
        <dbReference type="EMBL" id="KAK9777740.1"/>
    </source>
</evidence>
<dbReference type="SMART" id="SM00826">
    <property type="entry name" value="PKS_DH"/>
    <property type="match status" value="1"/>
</dbReference>
<dbReference type="SMART" id="SM00823">
    <property type="entry name" value="PKS_PP"/>
    <property type="match status" value="1"/>
</dbReference>
<evidence type="ECO:0000256" key="9">
    <source>
        <dbReference type="SAM" id="MobiDB-lite"/>
    </source>
</evidence>
<dbReference type="SUPFAM" id="SSF47336">
    <property type="entry name" value="ACP-like"/>
    <property type="match status" value="1"/>
</dbReference>
<gene>
    <name evidence="13" type="ORF">SCAR479_05423</name>
</gene>
<dbReference type="InterPro" id="IPR014031">
    <property type="entry name" value="Ketoacyl_synth_C"/>
</dbReference>
<dbReference type="InterPro" id="IPR020807">
    <property type="entry name" value="PKS_DH"/>
</dbReference>
<evidence type="ECO:0000256" key="7">
    <source>
        <dbReference type="ARBA" id="ARBA00023315"/>
    </source>
</evidence>
<evidence type="ECO:0000256" key="2">
    <source>
        <dbReference type="ARBA" id="ARBA00022553"/>
    </source>
</evidence>
<dbReference type="InterPro" id="IPR049552">
    <property type="entry name" value="PKS_DH_N"/>
</dbReference>
<evidence type="ECO:0000256" key="5">
    <source>
        <dbReference type="ARBA" id="ARBA00023002"/>
    </source>
</evidence>
<dbReference type="SUPFAM" id="SSF53901">
    <property type="entry name" value="Thiolase-like"/>
    <property type="match status" value="1"/>
</dbReference>
<dbReference type="InterPro" id="IPR056501">
    <property type="entry name" value="NAD-bd_HRPKS_sdrA"/>
</dbReference>
<dbReference type="InterPro" id="IPR001227">
    <property type="entry name" value="Ac_transferase_dom_sf"/>
</dbReference>
<dbReference type="InterPro" id="IPR014030">
    <property type="entry name" value="Ketoacyl_synth_N"/>
</dbReference>
<evidence type="ECO:0000259" key="10">
    <source>
        <dbReference type="PROSITE" id="PS50075"/>
    </source>
</evidence>
<protein>
    <recommendedName>
        <fullName evidence="15">Polyketide synthase</fullName>
    </recommendedName>
</protein>
<evidence type="ECO:0000256" key="6">
    <source>
        <dbReference type="ARBA" id="ARBA00023268"/>
    </source>
</evidence>
<name>A0ABR2XVN9_9PEZI</name>
<dbReference type="InterPro" id="IPR020806">
    <property type="entry name" value="PKS_PP-bd"/>
</dbReference>
<evidence type="ECO:0000259" key="11">
    <source>
        <dbReference type="PROSITE" id="PS52004"/>
    </source>
</evidence>
<dbReference type="Pfam" id="PF08659">
    <property type="entry name" value="KR"/>
    <property type="match status" value="1"/>
</dbReference>
<dbReference type="PANTHER" id="PTHR43775:SF50">
    <property type="entry name" value="HIGHLY REDUCING POLYKETIDE SYNTHASE SRDA"/>
    <property type="match status" value="1"/>
</dbReference>
<dbReference type="EMBL" id="JARVKM010000019">
    <property type="protein sequence ID" value="KAK9777740.1"/>
    <property type="molecule type" value="Genomic_DNA"/>
</dbReference>
<dbReference type="PANTHER" id="PTHR43775">
    <property type="entry name" value="FATTY ACID SYNTHASE"/>
    <property type="match status" value="1"/>
</dbReference>
<dbReference type="InterPro" id="IPR016036">
    <property type="entry name" value="Malonyl_transacylase_ACP-bd"/>
</dbReference>
<dbReference type="InterPro" id="IPR042104">
    <property type="entry name" value="PKS_dehydratase_sf"/>
</dbReference>
<dbReference type="InterPro" id="IPR049551">
    <property type="entry name" value="PKS_DH_C"/>
</dbReference>
<keyword evidence="6" id="KW-0511">Multifunctional enzyme</keyword>
<accession>A0ABR2XVN9</accession>
<dbReference type="SUPFAM" id="SSF50129">
    <property type="entry name" value="GroES-like"/>
    <property type="match status" value="1"/>
</dbReference>
<dbReference type="Pfam" id="PF00109">
    <property type="entry name" value="ketoacyl-synt"/>
    <property type="match status" value="1"/>
</dbReference>
<dbReference type="InterPro" id="IPR020843">
    <property type="entry name" value="ER"/>
</dbReference>
<keyword evidence="7" id="KW-0012">Acyltransferase</keyword>
<keyword evidence="3" id="KW-0808">Transferase</keyword>
<dbReference type="InterPro" id="IPR050091">
    <property type="entry name" value="PKS_NRPS_Biosynth_Enz"/>
</dbReference>
<dbReference type="InterPro" id="IPR016039">
    <property type="entry name" value="Thiolase-like"/>
</dbReference>
<dbReference type="SMART" id="SM00829">
    <property type="entry name" value="PKS_ER"/>
    <property type="match status" value="1"/>
</dbReference>
<feature type="domain" description="PKS/mFAS DH" evidence="12">
    <location>
        <begin position="954"/>
        <end position="1268"/>
    </location>
</feature>
<dbReference type="InterPro" id="IPR016035">
    <property type="entry name" value="Acyl_Trfase/lysoPLipase"/>
</dbReference>
<dbReference type="CDD" id="cd05195">
    <property type="entry name" value="enoyl_red"/>
    <property type="match status" value="1"/>
</dbReference>